<organism evidence="1 2">
    <name type="scientific">Ruminococcus bicirculans</name>
    <name type="common">ex Wegman et al. 2014</name>
    <dbReference type="NCBI Taxonomy" id="1160721"/>
    <lineage>
        <taxon>Bacteria</taxon>
        <taxon>Bacillati</taxon>
        <taxon>Bacillota</taxon>
        <taxon>Clostridia</taxon>
        <taxon>Eubacteriales</taxon>
        <taxon>Oscillospiraceae</taxon>
        <taxon>Ruminococcus</taxon>
    </lineage>
</organism>
<evidence type="ECO:0000313" key="1">
    <source>
        <dbReference type="EMBL" id="MCQ5154548.1"/>
    </source>
</evidence>
<evidence type="ECO:0000313" key="2">
    <source>
        <dbReference type="Proteomes" id="UP001206236"/>
    </source>
</evidence>
<dbReference type="Proteomes" id="UP001206236">
    <property type="component" value="Unassembled WGS sequence"/>
</dbReference>
<comment type="caution">
    <text evidence="1">The sequence shown here is derived from an EMBL/GenBank/DDBJ whole genome shotgun (WGS) entry which is preliminary data.</text>
</comment>
<sequence length="65" mass="6831">IEVGMQNSGMAASLAVMYFNPAAAIPGAIFSVWHNISGSLIANYFSRRDEKGEGTSVKESTAHAA</sequence>
<accession>A0AAW5KRA7</accession>
<dbReference type="AlphaFoldDB" id="A0AAW5KRA7"/>
<name>A0AAW5KRA7_9FIRM</name>
<protein>
    <submittedName>
        <fullName evidence="1">Bile acid:sodium symporter family protein</fullName>
    </submittedName>
</protein>
<proteinExistence type="predicted"/>
<feature type="non-terminal residue" evidence="1">
    <location>
        <position position="1"/>
    </location>
</feature>
<gene>
    <name evidence="1" type="ORF">NE632_14780</name>
</gene>
<dbReference type="InterPro" id="IPR038770">
    <property type="entry name" value="Na+/solute_symporter_sf"/>
</dbReference>
<dbReference type="Gene3D" id="1.20.1530.20">
    <property type="match status" value="1"/>
</dbReference>
<reference evidence="1" key="1">
    <citation type="submission" date="2022-06" db="EMBL/GenBank/DDBJ databases">
        <title>Isolation of gut microbiota from human fecal samples.</title>
        <authorList>
            <person name="Pamer E.G."/>
            <person name="Barat B."/>
            <person name="Waligurski E."/>
            <person name="Medina S."/>
            <person name="Paddock L."/>
            <person name="Mostad J."/>
        </authorList>
    </citation>
    <scope>NUCLEOTIDE SEQUENCE</scope>
    <source>
        <strain evidence="1">DFI.5.57</strain>
    </source>
</reference>
<dbReference type="EMBL" id="JANGCN010000138">
    <property type="protein sequence ID" value="MCQ5154548.1"/>
    <property type="molecule type" value="Genomic_DNA"/>
</dbReference>